<dbReference type="PROSITE" id="PS50109">
    <property type="entry name" value="HIS_KIN"/>
    <property type="match status" value="1"/>
</dbReference>
<dbReference type="AlphaFoldDB" id="A0A485M4Y3"/>
<evidence type="ECO:0000259" key="6">
    <source>
        <dbReference type="PROSITE" id="PS50109"/>
    </source>
</evidence>
<name>A0A485M4Y3_9ZZZZ</name>
<dbReference type="PRINTS" id="PR00344">
    <property type="entry name" value="BCTRLSENSOR"/>
</dbReference>
<dbReference type="PANTHER" id="PTHR43547">
    <property type="entry name" value="TWO-COMPONENT HISTIDINE KINASE"/>
    <property type="match status" value="1"/>
</dbReference>
<dbReference type="InterPro" id="IPR011006">
    <property type="entry name" value="CheY-like_superfamily"/>
</dbReference>
<gene>
    <name evidence="8" type="primary">phoR</name>
    <name evidence="8" type="ORF">SCFA_550004</name>
</gene>
<proteinExistence type="predicted"/>
<dbReference type="Gene3D" id="3.40.50.2300">
    <property type="match status" value="1"/>
</dbReference>
<feature type="domain" description="Response regulatory" evidence="7">
    <location>
        <begin position="9"/>
        <end position="123"/>
    </location>
</feature>
<dbReference type="EC" id="2.7.13.3" evidence="2"/>
<dbReference type="EMBL" id="CAADRM010000120">
    <property type="protein sequence ID" value="VFU16591.1"/>
    <property type="molecule type" value="Genomic_DNA"/>
</dbReference>
<dbReference type="SMART" id="SM00387">
    <property type="entry name" value="HATPase_c"/>
    <property type="match status" value="1"/>
</dbReference>
<evidence type="ECO:0000313" key="8">
    <source>
        <dbReference type="EMBL" id="VFU16591.1"/>
    </source>
</evidence>
<dbReference type="InterPro" id="IPR003661">
    <property type="entry name" value="HisK_dim/P_dom"/>
</dbReference>
<dbReference type="Pfam" id="PF02518">
    <property type="entry name" value="HATPase_c"/>
    <property type="match status" value="1"/>
</dbReference>
<evidence type="ECO:0000256" key="1">
    <source>
        <dbReference type="ARBA" id="ARBA00000085"/>
    </source>
</evidence>
<evidence type="ECO:0000256" key="2">
    <source>
        <dbReference type="ARBA" id="ARBA00012438"/>
    </source>
</evidence>
<protein>
    <recommendedName>
        <fullName evidence="2">histidine kinase</fullName>
        <ecNumber evidence="2">2.7.13.3</ecNumber>
    </recommendedName>
</protein>
<dbReference type="Pfam" id="PF00072">
    <property type="entry name" value="Response_reg"/>
    <property type="match status" value="1"/>
</dbReference>
<dbReference type="InterPro" id="IPR001789">
    <property type="entry name" value="Sig_transdc_resp-reg_receiver"/>
</dbReference>
<evidence type="ECO:0000256" key="3">
    <source>
        <dbReference type="ARBA" id="ARBA00022553"/>
    </source>
</evidence>
<sequence>MIETARGSRVLIIDDEESILDGCRQALEKSGYSITTSSDGLAGVNLAREIKPEVLFVDLKMPNCSGMDIIENISREMPDIVLIVITGYASIVSAVEAMKKGAYDYLPKPFTPDQLRAVTKRGIEHRRLKVEAEFLREEKARMERNFITFVSHEMRSPLVTIQQYIESLKLISEGELKPEANEIIQRCEKRIQNLHDLIEHWLDISRIENGTFSEARVPLNLTEVIERSLEEMCPLCQKRGIRLESDLKKGLPMIYGDQESLLRVFSNIIGNATKYTPPGGRILVCTDCDDYYISVSVSDTGQGIPQDKLPFIFEPFYRVRGKQERQRGSGLGLTFSKKIMEAHNGRIEAFSKEGEGATFVMKFPRAYDM</sequence>
<dbReference type="InterPro" id="IPR005467">
    <property type="entry name" value="His_kinase_dom"/>
</dbReference>
<dbReference type="Gene3D" id="3.30.565.10">
    <property type="entry name" value="Histidine kinase-like ATPase, C-terminal domain"/>
    <property type="match status" value="1"/>
</dbReference>
<dbReference type="InterPro" id="IPR036890">
    <property type="entry name" value="HATPase_C_sf"/>
</dbReference>
<dbReference type="CDD" id="cd00082">
    <property type="entry name" value="HisKA"/>
    <property type="match status" value="1"/>
</dbReference>
<comment type="catalytic activity">
    <reaction evidence="1">
        <text>ATP + protein L-histidine = ADP + protein N-phospho-L-histidine.</text>
        <dbReference type="EC" id="2.7.13.3"/>
    </reaction>
</comment>
<dbReference type="InterPro" id="IPR004358">
    <property type="entry name" value="Sig_transdc_His_kin-like_C"/>
</dbReference>
<dbReference type="PANTHER" id="PTHR43547:SF2">
    <property type="entry name" value="HYBRID SIGNAL TRANSDUCTION HISTIDINE KINASE C"/>
    <property type="match status" value="1"/>
</dbReference>
<dbReference type="Gene3D" id="1.10.287.130">
    <property type="match status" value="1"/>
</dbReference>
<dbReference type="CDD" id="cd00075">
    <property type="entry name" value="HATPase"/>
    <property type="match status" value="1"/>
</dbReference>
<evidence type="ECO:0000256" key="4">
    <source>
        <dbReference type="ARBA" id="ARBA00022679"/>
    </source>
</evidence>
<dbReference type="SUPFAM" id="SSF47384">
    <property type="entry name" value="Homodimeric domain of signal transducing histidine kinase"/>
    <property type="match status" value="1"/>
</dbReference>
<dbReference type="SMART" id="SM00448">
    <property type="entry name" value="REC"/>
    <property type="match status" value="1"/>
</dbReference>
<keyword evidence="4 8" id="KW-0808">Transferase</keyword>
<dbReference type="InterPro" id="IPR003594">
    <property type="entry name" value="HATPase_dom"/>
</dbReference>
<dbReference type="FunFam" id="3.30.565.10:FF:000006">
    <property type="entry name" value="Sensor histidine kinase WalK"/>
    <property type="match status" value="1"/>
</dbReference>
<organism evidence="8">
    <name type="scientific">anaerobic digester metagenome</name>
    <dbReference type="NCBI Taxonomy" id="1263854"/>
    <lineage>
        <taxon>unclassified sequences</taxon>
        <taxon>metagenomes</taxon>
        <taxon>ecological metagenomes</taxon>
    </lineage>
</organism>
<dbReference type="SMART" id="SM00388">
    <property type="entry name" value="HisKA"/>
    <property type="match status" value="1"/>
</dbReference>
<dbReference type="PROSITE" id="PS50110">
    <property type="entry name" value="RESPONSE_REGULATORY"/>
    <property type="match status" value="1"/>
</dbReference>
<dbReference type="Pfam" id="PF00512">
    <property type="entry name" value="HisKA"/>
    <property type="match status" value="1"/>
</dbReference>
<reference evidence="8" key="1">
    <citation type="submission" date="2019-03" db="EMBL/GenBank/DDBJ databases">
        <authorList>
            <person name="Hao L."/>
        </authorList>
    </citation>
    <scope>NUCLEOTIDE SEQUENCE</scope>
</reference>
<evidence type="ECO:0000256" key="5">
    <source>
        <dbReference type="ARBA" id="ARBA00022777"/>
    </source>
</evidence>
<dbReference type="SUPFAM" id="SSF55874">
    <property type="entry name" value="ATPase domain of HSP90 chaperone/DNA topoisomerase II/histidine kinase"/>
    <property type="match status" value="1"/>
</dbReference>
<evidence type="ECO:0000259" key="7">
    <source>
        <dbReference type="PROSITE" id="PS50110"/>
    </source>
</evidence>
<dbReference type="GO" id="GO:0000155">
    <property type="term" value="F:phosphorelay sensor kinase activity"/>
    <property type="evidence" value="ECO:0007669"/>
    <property type="project" value="InterPro"/>
</dbReference>
<keyword evidence="5" id="KW-0418">Kinase</keyword>
<keyword evidence="3" id="KW-0597">Phosphoprotein</keyword>
<dbReference type="SUPFAM" id="SSF52172">
    <property type="entry name" value="CheY-like"/>
    <property type="match status" value="1"/>
</dbReference>
<accession>A0A485M4Y3</accession>
<dbReference type="InterPro" id="IPR036097">
    <property type="entry name" value="HisK_dim/P_sf"/>
</dbReference>
<feature type="domain" description="Histidine kinase" evidence="6">
    <location>
        <begin position="149"/>
        <end position="367"/>
    </location>
</feature>